<evidence type="ECO:0000313" key="2">
    <source>
        <dbReference type="EMBL" id="BAC46075.1"/>
    </source>
</evidence>
<keyword evidence="3" id="KW-1185">Reference proteome</keyword>
<accession>Q89W83</accession>
<dbReference type="AlphaFoldDB" id="Q89W83"/>
<sequence length="95" mass="10597">MILPAIALRVRYGVPPMKLFLSQGPPLAPSANGVGCTPLQTSARRPPGIAQRTPDSESAFGRQQWRKKHDTYMRDKNCNSSLDLRLRDVVLLRLV</sequence>
<protein>
    <submittedName>
        <fullName evidence="2">Bsl0810 protein</fullName>
    </submittedName>
</protein>
<name>Q89W83_BRADU</name>
<dbReference type="InParanoid" id="Q89W83"/>
<reference evidence="3" key="1">
    <citation type="journal article" date="2002" name="DNA Res.">
        <title>Complete genomic sequence of nitrogen-fixing symbiotic bacterium Bradyrhizobium japonicum USDA110.</title>
        <authorList>
            <person name="Kaneko T."/>
            <person name="Nakamura Y."/>
            <person name="Sato S."/>
            <person name="Minamisawa K."/>
            <person name="Uchiumi T."/>
            <person name="Sasamoto S."/>
            <person name="Watanabe A."/>
            <person name="Idesawa K."/>
            <person name="Iriguchi M."/>
            <person name="Kawashima K."/>
            <person name="Kohara M."/>
            <person name="Matsumoto M."/>
            <person name="Shimpo S."/>
            <person name="Tsuruoka H."/>
            <person name="Wada T."/>
            <person name="Yamada M."/>
            <person name="Tabata S."/>
        </authorList>
    </citation>
    <scope>NUCLEOTIDE SEQUENCE [LARGE SCALE GENOMIC DNA]</scope>
    <source>
        <strain evidence="3">JCM 10833 / BCRC 13528 / IAM 13628 / NBRC 14792 / USDA 110</strain>
    </source>
</reference>
<evidence type="ECO:0000256" key="1">
    <source>
        <dbReference type="SAM" id="MobiDB-lite"/>
    </source>
</evidence>
<dbReference type="KEGG" id="bja:bsl0810"/>
<dbReference type="Proteomes" id="UP000002526">
    <property type="component" value="Chromosome"/>
</dbReference>
<organism evidence="2 3">
    <name type="scientific">Bradyrhizobium diazoefficiens (strain JCM 10833 / BCRC 13528 / IAM 13628 / NBRC 14792 / USDA 110)</name>
    <dbReference type="NCBI Taxonomy" id="224911"/>
    <lineage>
        <taxon>Bacteria</taxon>
        <taxon>Pseudomonadati</taxon>
        <taxon>Pseudomonadota</taxon>
        <taxon>Alphaproteobacteria</taxon>
        <taxon>Hyphomicrobiales</taxon>
        <taxon>Nitrobacteraceae</taxon>
        <taxon>Bradyrhizobium</taxon>
    </lineage>
</organism>
<dbReference type="HOGENOM" id="CLU_2367262_0_0_5"/>
<proteinExistence type="predicted"/>
<feature type="region of interest" description="Disordered" evidence="1">
    <location>
        <begin position="31"/>
        <end position="66"/>
    </location>
</feature>
<dbReference type="EMBL" id="BA000040">
    <property type="protein sequence ID" value="BAC46075.1"/>
    <property type="molecule type" value="Genomic_DNA"/>
</dbReference>
<evidence type="ECO:0000313" key="3">
    <source>
        <dbReference type="Proteomes" id="UP000002526"/>
    </source>
</evidence>
<gene>
    <name evidence="2" type="ordered locus">bsl0810</name>
</gene>
<dbReference type="EnsemblBacteria" id="BAC46075">
    <property type="protein sequence ID" value="BAC46075"/>
    <property type="gene ID" value="BAC46075"/>
</dbReference>